<evidence type="ECO:0000313" key="2">
    <source>
        <dbReference type="EMBL" id="VAW84902.1"/>
    </source>
</evidence>
<dbReference type="PANTHER" id="PTHR34322:SF2">
    <property type="entry name" value="TRANSPOSASE IS200-LIKE DOMAIN-CONTAINING PROTEIN"/>
    <property type="match status" value="1"/>
</dbReference>
<dbReference type="InterPro" id="IPR036515">
    <property type="entry name" value="Transposase_17_sf"/>
</dbReference>
<dbReference type="GO" id="GO:0006313">
    <property type="term" value="P:DNA transposition"/>
    <property type="evidence" value="ECO:0007669"/>
    <property type="project" value="InterPro"/>
</dbReference>
<proteinExistence type="predicted"/>
<feature type="domain" description="Transposase IS200-like" evidence="1">
    <location>
        <begin position="9"/>
        <end position="81"/>
    </location>
</feature>
<dbReference type="InterPro" id="IPR002686">
    <property type="entry name" value="Transposase_17"/>
</dbReference>
<name>A0A3B0ZBK3_9ZZZZ</name>
<accession>A0A3B0ZBK3</accession>
<evidence type="ECO:0000259" key="1">
    <source>
        <dbReference type="SMART" id="SM01321"/>
    </source>
</evidence>
<feature type="non-terminal residue" evidence="2">
    <location>
        <position position="81"/>
    </location>
</feature>
<dbReference type="GO" id="GO:0003677">
    <property type="term" value="F:DNA binding"/>
    <property type="evidence" value="ECO:0007669"/>
    <property type="project" value="InterPro"/>
</dbReference>
<dbReference type="EMBL" id="UOFP01000072">
    <property type="protein sequence ID" value="VAW84902.1"/>
    <property type="molecule type" value="Genomic_DNA"/>
</dbReference>
<protein>
    <submittedName>
        <fullName evidence="2">Transposase and inactivated derivatives</fullName>
    </submittedName>
</protein>
<dbReference type="SMART" id="SM01321">
    <property type="entry name" value="Y1_Tnp"/>
    <property type="match status" value="1"/>
</dbReference>
<organism evidence="2">
    <name type="scientific">hydrothermal vent metagenome</name>
    <dbReference type="NCBI Taxonomy" id="652676"/>
    <lineage>
        <taxon>unclassified sequences</taxon>
        <taxon>metagenomes</taxon>
        <taxon>ecological metagenomes</taxon>
    </lineage>
</organism>
<dbReference type="SUPFAM" id="SSF143422">
    <property type="entry name" value="Transposase IS200-like"/>
    <property type="match status" value="1"/>
</dbReference>
<reference evidence="2" key="1">
    <citation type="submission" date="2018-06" db="EMBL/GenBank/DDBJ databases">
        <authorList>
            <person name="Zhirakovskaya E."/>
        </authorList>
    </citation>
    <scope>NUCLEOTIDE SEQUENCE</scope>
</reference>
<dbReference type="Pfam" id="PF01797">
    <property type="entry name" value="Y1_Tnp"/>
    <property type="match status" value="1"/>
</dbReference>
<dbReference type="GO" id="GO:0004803">
    <property type="term" value="F:transposase activity"/>
    <property type="evidence" value="ECO:0007669"/>
    <property type="project" value="InterPro"/>
</dbReference>
<sequence length="81" mass="9608">MPRKPRFYVPDIPVHVIQRGKNRQAIFFEDNDYYSYLSWLKDASIRYDCQIHAYVLMTNHVHLLATPKTSDGISRMMQYVG</sequence>
<dbReference type="AlphaFoldDB" id="A0A3B0ZBK3"/>
<dbReference type="PANTHER" id="PTHR34322">
    <property type="entry name" value="TRANSPOSASE, Y1_TNP DOMAIN-CONTAINING"/>
    <property type="match status" value="1"/>
</dbReference>
<gene>
    <name evidence="2" type="ORF">MNBD_GAMMA18-741</name>
</gene>
<dbReference type="Gene3D" id="3.30.70.1290">
    <property type="entry name" value="Transposase IS200-like"/>
    <property type="match status" value="1"/>
</dbReference>